<evidence type="ECO:0000313" key="3">
    <source>
        <dbReference type="EMBL" id="AJE39885.1"/>
    </source>
</evidence>
<feature type="domain" description="Transposase IS116/IS110/IS902 C-terminal" evidence="2">
    <location>
        <begin position="236"/>
        <end position="314"/>
    </location>
</feature>
<dbReference type="InterPro" id="IPR003346">
    <property type="entry name" value="Transposase_20"/>
</dbReference>
<protein>
    <submittedName>
        <fullName evidence="5 7">Transposase</fullName>
    </submittedName>
</protein>
<dbReference type="RefSeq" id="WP_043438800.1">
    <property type="nucleotide sequence ID" value="NZ_CP009313.1"/>
</dbReference>
<evidence type="ECO:0000313" key="11">
    <source>
        <dbReference type="Proteomes" id="UP000031526"/>
    </source>
</evidence>
<dbReference type="Pfam" id="PF02371">
    <property type="entry name" value="Transposase_20"/>
    <property type="match status" value="1"/>
</dbReference>
<name>A0A0B5DD87_9ACTN</name>
<evidence type="ECO:0000313" key="10">
    <source>
        <dbReference type="EMBL" id="QEV39881.1"/>
    </source>
</evidence>
<dbReference type="EMBL" id="CP023747">
    <property type="protein sequence ID" value="QEV39881.1"/>
    <property type="molecule type" value="Genomic_DNA"/>
</dbReference>
<gene>
    <name evidence="7" type="ORF">CP978_07840</name>
    <name evidence="8" type="ORF">CP978_12160</name>
    <name evidence="9" type="ORF">CP978_15235</name>
    <name evidence="10" type="ORF">CP978_16120</name>
    <name evidence="3" type="ORF">SNOD_07500</name>
    <name evidence="4" type="ORF">SNOD_11820</name>
    <name evidence="5" type="ORF">SNOD_14925</name>
    <name evidence="6" type="ORF">SNOD_15820</name>
</gene>
<dbReference type="EMBL" id="CP009313">
    <property type="protein sequence ID" value="AJE39885.1"/>
    <property type="molecule type" value="Genomic_DNA"/>
</dbReference>
<dbReference type="KEGG" id="snq:CP978_07840"/>
<reference evidence="11" key="1">
    <citation type="submission" date="2014-09" db="EMBL/GenBank/DDBJ databases">
        <title>Sequence of the Streptomyces nodosus genome.</title>
        <authorList>
            <person name="Sweeney P."/>
            <person name="Stephens N."/>
            <person name="Murphy C."/>
            <person name="Caffrey P."/>
        </authorList>
    </citation>
    <scope>NUCLEOTIDE SEQUENCE [LARGE SCALE GENOMIC DNA]</scope>
    <source>
        <strain evidence="11">ATCC 14899</strain>
    </source>
</reference>
<evidence type="ECO:0000313" key="6">
    <source>
        <dbReference type="EMBL" id="AJE41339.1"/>
    </source>
</evidence>
<dbReference type="EMBL" id="CP009313">
    <property type="protein sequence ID" value="AJE41179.1"/>
    <property type="molecule type" value="Genomic_DNA"/>
</dbReference>
<dbReference type="EMBL" id="CP023747">
    <property type="protein sequence ID" value="QEV39725.1"/>
    <property type="molecule type" value="Genomic_DNA"/>
</dbReference>
<dbReference type="HOGENOM" id="CLU_052328_3_0_11"/>
<dbReference type="KEGG" id="snq:CP978_16120"/>
<dbReference type="InterPro" id="IPR001387">
    <property type="entry name" value="Cro/C1-type_HTH"/>
</dbReference>
<dbReference type="Proteomes" id="UP000325763">
    <property type="component" value="Chromosome"/>
</dbReference>
<dbReference type="Proteomes" id="UP000031526">
    <property type="component" value="Chromosome"/>
</dbReference>
<dbReference type="CDD" id="cd00093">
    <property type="entry name" value="HTH_XRE"/>
    <property type="match status" value="1"/>
</dbReference>
<evidence type="ECO:0000313" key="12">
    <source>
        <dbReference type="Proteomes" id="UP000325763"/>
    </source>
</evidence>
<reference evidence="7 12" key="3">
    <citation type="submission" date="2017-09" db="EMBL/GenBank/DDBJ databases">
        <title>Streptomyces genome completion.</title>
        <authorList>
            <person name="Lee N."/>
            <person name="Cho B.-K."/>
        </authorList>
    </citation>
    <scope>NUCLEOTIDE SEQUENCE [LARGE SCALE GENOMIC DNA]</scope>
    <source>
        <strain evidence="7 12">ATCC 14899</strain>
    </source>
</reference>
<dbReference type="PANTHER" id="PTHR33055:SF16">
    <property type="entry name" value="TRANSPOSASE FOR INSERTION SEQUENCE ELEMENT IS1547"/>
    <property type="match status" value="1"/>
</dbReference>
<evidence type="ECO:0000313" key="5">
    <source>
        <dbReference type="EMBL" id="AJE41179.1"/>
    </source>
</evidence>
<accession>A0A0B5DD87</accession>
<dbReference type="KEGG" id="snq:CP978_15235"/>
<evidence type="ECO:0000259" key="1">
    <source>
        <dbReference type="Pfam" id="PF01548"/>
    </source>
</evidence>
<reference evidence="5 11" key="2">
    <citation type="journal article" date="2016" name="Appl. Microbiol. Biotechnol.">
        <title>Exploiting the genome sequence of Streptomyces nodosus for enhanced antibiotic production.</title>
        <authorList>
            <person name="Sweeney P."/>
            <person name="Murphy C.D."/>
            <person name="Caffrey P."/>
        </authorList>
    </citation>
    <scope>NUCLEOTIDE SEQUENCE [LARGE SCALE GENOMIC DNA]</scope>
    <source>
        <strain evidence="5 11">ATCC 14899</strain>
    </source>
</reference>
<evidence type="ECO:0000313" key="7">
    <source>
        <dbReference type="EMBL" id="QEV38470.1"/>
    </source>
</evidence>
<dbReference type="GO" id="GO:0004803">
    <property type="term" value="F:transposase activity"/>
    <property type="evidence" value="ECO:0007669"/>
    <property type="project" value="InterPro"/>
</dbReference>
<dbReference type="EMBL" id="CP009313">
    <property type="protein sequence ID" value="AJE40667.1"/>
    <property type="molecule type" value="Genomic_DNA"/>
</dbReference>
<dbReference type="PANTHER" id="PTHR33055">
    <property type="entry name" value="TRANSPOSASE FOR INSERTION SEQUENCE ELEMENT IS1111A"/>
    <property type="match status" value="1"/>
</dbReference>
<dbReference type="GO" id="GO:0003677">
    <property type="term" value="F:DNA binding"/>
    <property type="evidence" value="ECO:0007669"/>
    <property type="project" value="InterPro"/>
</dbReference>
<dbReference type="InterPro" id="IPR002525">
    <property type="entry name" value="Transp_IS110-like_N"/>
</dbReference>
<dbReference type="NCBIfam" id="NF033542">
    <property type="entry name" value="transpos_IS110"/>
    <property type="match status" value="1"/>
</dbReference>
<dbReference type="EMBL" id="CP023747">
    <property type="protein sequence ID" value="QEV38470.1"/>
    <property type="molecule type" value="Genomic_DNA"/>
</dbReference>
<sequence>MTSAVVDDTADQDVFGGVDSHADTIHVAVISDNGGHLADAEFTTTGAGYAAALAFVAAHGHVIAIGVEGTASYGAGFTRAARSHGHQVVEVNRPDRAERRRIGKSDPIDAYAAARAALSGRASSAPKDDTVAGIRALHNAARSAVKARTAALNQIGHILITAPDTVRAKYGQLKGTDRTDALARLRPCGDAVHTAVLTALRSLARRVKELTAEHEALTKALDSEVTVHNPGLRASYGVGPDTAAQLLLTAGGNPERMRTEAAFAALCGVAPVPASSGRTNRHRLSRGGDRAANAALYRIALVRMSHDLRTREYVTRQTTAGRTKKEIIRLLKRAIAREMFRCLTTTVAVPGIADLRPLRQSRNITLTAAAKHFGVWPATISTLERGIRRDDDLAHAYRNWLQAA</sequence>
<evidence type="ECO:0000313" key="8">
    <source>
        <dbReference type="EMBL" id="QEV39220.1"/>
    </source>
</evidence>
<evidence type="ECO:0000313" key="4">
    <source>
        <dbReference type="EMBL" id="AJE40667.1"/>
    </source>
</evidence>
<dbReference type="AlphaFoldDB" id="A0A0B5DD87"/>
<dbReference type="Pfam" id="PF01548">
    <property type="entry name" value="DEDD_Tnp_IS110"/>
    <property type="match status" value="1"/>
</dbReference>
<dbReference type="KEGG" id="snq:CP978_12160"/>
<evidence type="ECO:0000313" key="9">
    <source>
        <dbReference type="EMBL" id="QEV39725.1"/>
    </source>
</evidence>
<dbReference type="EMBL" id="CP009313">
    <property type="protein sequence ID" value="AJE41339.1"/>
    <property type="molecule type" value="Genomic_DNA"/>
</dbReference>
<feature type="domain" description="Transposase IS110-like N-terminal" evidence="1">
    <location>
        <begin position="17"/>
        <end position="159"/>
    </location>
</feature>
<organism evidence="5 11">
    <name type="scientific">Streptomyces nodosus</name>
    <dbReference type="NCBI Taxonomy" id="40318"/>
    <lineage>
        <taxon>Bacteria</taxon>
        <taxon>Bacillati</taxon>
        <taxon>Actinomycetota</taxon>
        <taxon>Actinomycetes</taxon>
        <taxon>Kitasatosporales</taxon>
        <taxon>Streptomycetaceae</taxon>
        <taxon>Streptomyces</taxon>
    </lineage>
</organism>
<dbReference type="STRING" id="40318.SNOD_07500"/>
<dbReference type="OrthoDB" id="4337860at2"/>
<dbReference type="GO" id="GO:0006313">
    <property type="term" value="P:DNA transposition"/>
    <property type="evidence" value="ECO:0007669"/>
    <property type="project" value="InterPro"/>
</dbReference>
<dbReference type="EMBL" id="CP023747">
    <property type="protein sequence ID" value="QEV39220.1"/>
    <property type="molecule type" value="Genomic_DNA"/>
</dbReference>
<dbReference type="InterPro" id="IPR047650">
    <property type="entry name" value="Transpos_IS110"/>
</dbReference>
<keyword evidence="11" id="KW-1185">Reference proteome</keyword>
<proteinExistence type="predicted"/>
<evidence type="ECO:0000259" key="2">
    <source>
        <dbReference type="Pfam" id="PF02371"/>
    </source>
</evidence>